<dbReference type="GO" id="GO:0030170">
    <property type="term" value="F:pyridoxal phosphate binding"/>
    <property type="evidence" value="ECO:0007669"/>
    <property type="project" value="InterPro"/>
</dbReference>
<evidence type="ECO:0000313" key="8">
    <source>
        <dbReference type="EMBL" id="AVF44801.1"/>
    </source>
</evidence>
<dbReference type="Gene3D" id="3.90.1150.10">
    <property type="entry name" value="Aspartate Aminotransferase, domain 1"/>
    <property type="match status" value="1"/>
</dbReference>
<dbReference type="GO" id="GO:0047804">
    <property type="term" value="F:cysteine-S-conjugate beta-lyase activity"/>
    <property type="evidence" value="ECO:0007669"/>
    <property type="project" value="InterPro"/>
</dbReference>
<dbReference type="InterPro" id="IPR015424">
    <property type="entry name" value="PyrdxlP-dep_Trfase"/>
</dbReference>
<dbReference type="AlphaFoldDB" id="A0A1V0YUB3"/>
<name>A0A1V0YUB3_ACINO</name>
<dbReference type="InterPro" id="IPR000277">
    <property type="entry name" value="Cys/Met-Metab_PyrdxlP-dep_enz"/>
</dbReference>
<dbReference type="NCBIfam" id="TIGR01324">
    <property type="entry name" value="cysta_beta_ly_B"/>
    <property type="match status" value="1"/>
</dbReference>
<dbReference type="InterPro" id="IPR006233">
    <property type="entry name" value="Cys_b_lyase_bac"/>
</dbReference>
<sequence length="393" mass="43234">MNQFSTDVINLGRTPERFDGLVNTPVFRGSTIVVNSFSEWEEFKRNGGVYRHYGRFGAATAKSFESAISALEGGAGSIVFPSGLSACTHALMACVEANSHVLIADNIYGPTRNFADNILVRMGVSVEYFDSTNLEALTEKINDRTTAVFIESPGSMTFELSDVAAISTISHQYGAKVLVDNSWATPLLFQPLKHGADISIQSVTKYIGGHSDILMGVATANAETYQQLTKTGHLFGETTSPDDIYLASRGLRSLAVRLKQHQDSALTIARFLATHPAIKEVLHPALETSPYHDLWLRDFDGSSGVFAFYLKESEPSYVQKFFDSLQLFHIGLSWGGFESLILPVGQAYRTHTNLPKDGYLVRLNIGLESVVDLQKDLQYALQCAEQMRVESVI</sequence>
<evidence type="ECO:0000256" key="6">
    <source>
        <dbReference type="PIRSR" id="PIRSR001434-2"/>
    </source>
</evidence>
<dbReference type="PANTHER" id="PTHR43500">
    <property type="entry name" value="CYSTATHIONINE BETA-LYASE-RELATED"/>
    <property type="match status" value="1"/>
</dbReference>
<evidence type="ECO:0000256" key="7">
    <source>
        <dbReference type="RuleBase" id="RU362118"/>
    </source>
</evidence>
<dbReference type="EMBL" id="CP014019">
    <property type="protein sequence ID" value="AVF44801.1"/>
    <property type="molecule type" value="Genomic_DNA"/>
</dbReference>
<comment type="similarity">
    <text evidence="2 7">Belongs to the trans-sulfuration enzymes family.</text>
</comment>
<dbReference type="GeneID" id="92795843"/>
<dbReference type="Gene3D" id="3.40.640.10">
    <property type="entry name" value="Type I PLP-dependent aspartate aminotransferase-like (Major domain)"/>
    <property type="match status" value="1"/>
</dbReference>
<proteinExistence type="inferred from homology"/>
<evidence type="ECO:0000256" key="2">
    <source>
        <dbReference type="ARBA" id="ARBA00009077"/>
    </source>
</evidence>
<accession>A0A1V0YUB3</accession>
<comment type="catalytic activity">
    <reaction evidence="5">
        <text>L,L-cystathionine + H2O = L-homocysteine + pyruvate + NH4(+)</text>
        <dbReference type="Rhea" id="RHEA:13965"/>
        <dbReference type="ChEBI" id="CHEBI:15361"/>
        <dbReference type="ChEBI" id="CHEBI:15377"/>
        <dbReference type="ChEBI" id="CHEBI:28938"/>
        <dbReference type="ChEBI" id="CHEBI:58161"/>
        <dbReference type="ChEBI" id="CHEBI:58199"/>
    </reaction>
</comment>
<reference evidence="9" key="1">
    <citation type="submission" date="2017-12" db="EMBL/GenBank/DDBJ databases">
        <title>FDA dAtabase for Regulatory Grade micrObial Sequences (FDA-ARGOS): Supporting development and validation of Infectious Disease Dx tests.</title>
        <authorList>
            <person name="Hoffmann M."/>
            <person name="Allard M."/>
            <person name="Evans P."/>
            <person name="Brown E."/>
            <person name="Tallon L."/>
            <person name="Sadzewicz L."/>
            <person name="Sengamalay N."/>
            <person name="Ott S."/>
            <person name="Godinez A."/>
            <person name="Nagaraj S."/>
            <person name="Vavikolanu K."/>
            <person name="Aluvathingal J."/>
            <person name="Nadendla S."/>
            <person name="Sichtig H."/>
        </authorList>
    </citation>
    <scope>NUCLEOTIDE SEQUENCE [LARGE SCALE GENOMIC DNA]</scope>
    <source>
        <strain evidence="9">FDAARGOS_129</strain>
    </source>
</reference>
<dbReference type="PANTHER" id="PTHR43500:SF1">
    <property type="entry name" value="CYSTATHIONINE BETA-LYASE-RELATED"/>
    <property type="match status" value="1"/>
</dbReference>
<evidence type="ECO:0000313" key="9">
    <source>
        <dbReference type="Proteomes" id="UP000237921"/>
    </source>
</evidence>
<keyword evidence="3 6" id="KW-0663">Pyridoxal phosphate</keyword>
<dbReference type="InterPro" id="IPR015421">
    <property type="entry name" value="PyrdxlP-dep_Trfase_major"/>
</dbReference>
<gene>
    <name evidence="8" type="primary">metC</name>
    <name evidence="8" type="ORF">AL533_10570</name>
</gene>
<dbReference type="Proteomes" id="UP000237921">
    <property type="component" value="Chromosome"/>
</dbReference>
<dbReference type="Pfam" id="PF01053">
    <property type="entry name" value="Cys_Met_Meta_PP"/>
    <property type="match status" value="1"/>
</dbReference>
<dbReference type="RefSeq" id="WP_033854537.1">
    <property type="nucleotide sequence ID" value="NZ_BBTJ01000036.1"/>
</dbReference>
<dbReference type="GO" id="GO:0019346">
    <property type="term" value="P:transsulfuration"/>
    <property type="evidence" value="ECO:0007669"/>
    <property type="project" value="InterPro"/>
</dbReference>
<dbReference type="GO" id="GO:0019450">
    <property type="term" value="P:L-cysteine catabolic process to pyruvate"/>
    <property type="evidence" value="ECO:0007669"/>
    <property type="project" value="TreeGrafter"/>
</dbReference>
<evidence type="ECO:0000256" key="1">
    <source>
        <dbReference type="ARBA" id="ARBA00001933"/>
    </source>
</evidence>
<dbReference type="InterPro" id="IPR015422">
    <property type="entry name" value="PyrdxlP-dep_Trfase_small"/>
</dbReference>
<dbReference type="PIRSF" id="PIRSF001434">
    <property type="entry name" value="CGS"/>
    <property type="match status" value="1"/>
</dbReference>
<evidence type="ECO:0000256" key="3">
    <source>
        <dbReference type="ARBA" id="ARBA00022898"/>
    </source>
</evidence>
<keyword evidence="4 8" id="KW-0456">Lyase</keyword>
<evidence type="ECO:0000256" key="4">
    <source>
        <dbReference type="ARBA" id="ARBA00023239"/>
    </source>
</evidence>
<comment type="cofactor">
    <cofactor evidence="1 7">
        <name>pyridoxal 5'-phosphate</name>
        <dbReference type="ChEBI" id="CHEBI:597326"/>
    </cofactor>
</comment>
<dbReference type="FunFam" id="3.40.640.10:FF:000046">
    <property type="entry name" value="Cystathionine gamma-lyase"/>
    <property type="match status" value="1"/>
</dbReference>
<organism evidence="8 9">
    <name type="scientific">Acinetobacter nosocomialis</name>
    <dbReference type="NCBI Taxonomy" id="106654"/>
    <lineage>
        <taxon>Bacteria</taxon>
        <taxon>Pseudomonadati</taxon>
        <taxon>Pseudomonadota</taxon>
        <taxon>Gammaproteobacteria</taxon>
        <taxon>Moraxellales</taxon>
        <taxon>Moraxellaceae</taxon>
        <taxon>Acinetobacter</taxon>
        <taxon>Acinetobacter calcoaceticus/baumannii complex</taxon>
    </lineage>
</organism>
<protein>
    <submittedName>
        <fullName evidence="8">Cystathionine beta-lyase</fullName>
    </submittedName>
</protein>
<feature type="modified residue" description="N6-(pyridoxal phosphate)lysine" evidence="6">
    <location>
        <position position="205"/>
    </location>
</feature>
<dbReference type="SUPFAM" id="SSF53383">
    <property type="entry name" value="PLP-dependent transferases"/>
    <property type="match status" value="1"/>
</dbReference>
<evidence type="ECO:0000256" key="5">
    <source>
        <dbReference type="ARBA" id="ARBA00047517"/>
    </source>
</evidence>